<name>A0ABN2XZ88_9ACTN</name>
<organism evidence="2 3">
    <name type="scientific">Streptomyces synnematoformans</name>
    <dbReference type="NCBI Taxonomy" id="415721"/>
    <lineage>
        <taxon>Bacteria</taxon>
        <taxon>Bacillati</taxon>
        <taxon>Actinomycetota</taxon>
        <taxon>Actinomycetes</taxon>
        <taxon>Kitasatosporales</taxon>
        <taxon>Streptomycetaceae</taxon>
        <taxon>Streptomyces</taxon>
    </lineage>
</organism>
<dbReference type="Proteomes" id="UP001500443">
    <property type="component" value="Unassembled WGS sequence"/>
</dbReference>
<evidence type="ECO:0008006" key="4">
    <source>
        <dbReference type="Google" id="ProtNLM"/>
    </source>
</evidence>
<evidence type="ECO:0000313" key="2">
    <source>
        <dbReference type="EMBL" id="GAA2118709.1"/>
    </source>
</evidence>
<dbReference type="EMBL" id="BAAAPF010000042">
    <property type="protein sequence ID" value="GAA2118709.1"/>
    <property type="molecule type" value="Genomic_DNA"/>
</dbReference>
<gene>
    <name evidence="2" type="ORF">GCM10009802_20520</name>
</gene>
<accession>A0ABN2XZ88</accession>
<keyword evidence="3" id="KW-1185">Reference proteome</keyword>
<feature type="signal peptide" evidence="1">
    <location>
        <begin position="1"/>
        <end position="31"/>
    </location>
</feature>
<evidence type="ECO:0000256" key="1">
    <source>
        <dbReference type="SAM" id="SignalP"/>
    </source>
</evidence>
<proteinExistence type="predicted"/>
<evidence type="ECO:0000313" key="3">
    <source>
        <dbReference type="Proteomes" id="UP001500443"/>
    </source>
</evidence>
<feature type="chain" id="PRO_5047280623" description="ATP-binding protein" evidence="1">
    <location>
        <begin position="32"/>
        <end position="153"/>
    </location>
</feature>
<comment type="caution">
    <text evidence="2">The sequence shown here is derived from an EMBL/GenBank/DDBJ whole genome shotgun (WGS) entry which is preliminary data.</text>
</comment>
<protein>
    <recommendedName>
        <fullName evidence="4">ATP-binding protein</fullName>
    </recommendedName>
</protein>
<keyword evidence="1" id="KW-0732">Signal</keyword>
<sequence>MGQHASRYPTRTHRALLRAGLIAAAAGSALAAGGAAGAAAAPADDTPVGALDRLGELNVGKANKIETDQIAAALGGVAQGLDTTRQTALGPLTDIPLNPLAKTGSDPLDNAVSTAPGENGTPLSTAAITGPLAEGASLSGLPAVGPYVGRLVS</sequence>
<dbReference type="RefSeq" id="WP_027753381.1">
    <property type="nucleotide sequence ID" value="NZ_BAAAPF010000042.1"/>
</dbReference>
<reference evidence="3" key="1">
    <citation type="journal article" date="2019" name="Int. J. Syst. Evol. Microbiol.">
        <title>The Global Catalogue of Microorganisms (GCM) 10K type strain sequencing project: providing services to taxonomists for standard genome sequencing and annotation.</title>
        <authorList>
            <consortium name="The Broad Institute Genomics Platform"/>
            <consortium name="The Broad Institute Genome Sequencing Center for Infectious Disease"/>
            <person name="Wu L."/>
            <person name="Ma J."/>
        </authorList>
    </citation>
    <scope>NUCLEOTIDE SEQUENCE [LARGE SCALE GENOMIC DNA]</scope>
    <source>
        <strain evidence="3">JCM 15481</strain>
    </source>
</reference>